<keyword evidence="4 12" id="KW-1003">Cell membrane</keyword>
<dbReference type="NCBIfam" id="NF009438">
    <property type="entry name" value="PRK12797.1"/>
    <property type="match status" value="1"/>
</dbReference>
<dbReference type="InterPro" id="IPR005837">
    <property type="entry name" value="FliP"/>
</dbReference>
<protein>
    <recommendedName>
        <fullName evidence="2 12">Flagellar biosynthetic protein FliP</fullName>
    </recommendedName>
</protein>
<dbReference type="PANTHER" id="PTHR30587:SF0">
    <property type="entry name" value="FLAGELLAR BIOSYNTHETIC PROTEIN FLIP"/>
    <property type="match status" value="1"/>
</dbReference>
<evidence type="ECO:0000256" key="6">
    <source>
        <dbReference type="ARBA" id="ARBA00022795"/>
    </source>
</evidence>
<accession>A0A2A4STQ5</accession>
<keyword evidence="3 12" id="KW-0813">Transport</keyword>
<proteinExistence type="inferred from homology"/>
<dbReference type="PROSITE" id="PS01060">
    <property type="entry name" value="FLIP_1"/>
    <property type="match status" value="1"/>
</dbReference>
<keyword evidence="9 12" id="KW-0472">Membrane</keyword>
<dbReference type="GO" id="GO:0009306">
    <property type="term" value="P:protein secretion"/>
    <property type="evidence" value="ECO:0007669"/>
    <property type="project" value="UniProtKB-UniRule"/>
</dbReference>
<dbReference type="PRINTS" id="PR00951">
    <property type="entry name" value="FLGBIOSNFLIP"/>
</dbReference>
<evidence type="ECO:0000256" key="2">
    <source>
        <dbReference type="ARBA" id="ARBA00021714"/>
    </source>
</evidence>
<keyword evidence="6 12" id="KW-1005">Bacterial flagellum biogenesis</keyword>
<dbReference type="InterPro" id="IPR005838">
    <property type="entry name" value="T3SS_IM_P"/>
</dbReference>
<dbReference type="GO" id="GO:0005886">
    <property type="term" value="C:plasma membrane"/>
    <property type="evidence" value="ECO:0007669"/>
    <property type="project" value="UniProtKB-SubCell"/>
</dbReference>
<evidence type="ECO:0000256" key="8">
    <source>
        <dbReference type="ARBA" id="ARBA00022989"/>
    </source>
</evidence>
<dbReference type="Pfam" id="PF00813">
    <property type="entry name" value="FliP"/>
    <property type="match status" value="1"/>
</dbReference>
<dbReference type="EMBL" id="NVSR01000120">
    <property type="protein sequence ID" value="PCI24693.1"/>
    <property type="molecule type" value="Genomic_DNA"/>
</dbReference>
<evidence type="ECO:0000256" key="10">
    <source>
        <dbReference type="ARBA" id="ARBA00023143"/>
    </source>
</evidence>
<sequence>MSWWRELPTILFPIGALLGFFLIPTHGFAQTVPIPSFNLEVGQSSNPDQVASSLQVIALLTVLTLAPAILIMTTCFTRIIIVLSFLRNALGTQQSPPNQVLLGFAMFLTFFIMAPVWGQVQTQALKPYFDKKISQEVAFDRAAAPIKRFMVRFTREKDLALFVRIAKIKRPRNIKEIPVWVVIPAFVISELKTAFQMGFIIYIPFLVIDMVVSSVLMAMGMMMLPPIMISLPMKLMLFVLVDGWYLITASLVQSFSG</sequence>
<comment type="function">
    <text evidence="12">Plays a role in the flagellum-specific transport system.</text>
</comment>
<dbReference type="Proteomes" id="UP000218113">
    <property type="component" value="Unassembled WGS sequence"/>
</dbReference>
<keyword evidence="11 12" id="KW-1006">Bacterial flagellum protein export</keyword>
<keyword evidence="8 12" id="KW-1133">Transmembrane helix</keyword>
<dbReference type="PANTHER" id="PTHR30587">
    <property type="entry name" value="FLAGELLAR BIOSYNTHETIC PROTEIN FLIP"/>
    <property type="match status" value="1"/>
</dbReference>
<keyword evidence="13" id="KW-0282">Flagellum</keyword>
<keyword evidence="7 12" id="KW-0653">Protein transport</keyword>
<organism evidence="13 14">
    <name type="scientific">SAR324 cluster bacterium</name>
    <dbReference type="NCBI Taxonomy" id="2024889"/>
    <lineage>
        <taxon>Bacteria</taxon>
        <taxon>Deltaproteobacteria</taxon>
        <taxon>SAR324 cluster</taxon>
    </lineage>
</organism>
<gene>
    <name evidence="12 13" type="primary">fliP</name>
    <name evidence="13" type="ORF">COB67_11420</name>
</gene>
<evidence type="ECO:0000256" key="9">
    <source>
        <dbReference type="ARBA" id="ARBA00023136"/>
    </source>
</evidence>
<feature type="transmembrane region" description="Helical" evidence="12">
    <location>
        <begin position="199"/>
        <end position="223"/>
    </location>
</feature>
<keyword evidence="13" id="KW-0969">Cilium</keyword>
<dbReference type="GO" id="GO:0044781">
    <property type="term" value="P:bacterial-type flagellum organization"/>
    <property type="evidence" value="ECO:0007669"/>
    <property type="project" value="UniProtKB-UniRule"/>
</dbReference>
<evidence type="ECO:0000256" key="11">
    <source>
        <dbReference type="ARBA" id="ARBA00023225"/>
    </source>
</evidence>
<dbReference type="NCBIfam" id="TIGR01103">
    <property type="entry name" value="fliP"/>
    <property type="match status" value="1"/>
</dbReference>
<comment type="similarity">
    <text evidence="1 12">Belongs to the FliP/MopC/SpaP family.</text>
</comment>
<comment type="subcellular location">
    <subcellularLocation>
        <location evidence="12">Cell membrane</location>
        <topology evidence="12">Multi-pass membrane protein</topology>
    </subcellularLocation>
    <subcellularLocation>
        <location evidence="12">Bacterial flagellum basal body</location>
    </subcellularLocation>
</comment>
<dbReference type="PROSITE" id="PS01061">
    <property type="entry name" value="FLIP_2"/>
    <property type="match status" value="1"/>
</dbReference>
<evidence type="ECO:0000256" key="12">
    <source>
        <dbReference type="RuleBase" id="RU362069"/>
    </source>
</evidence>
<reference evidence="14" key="1">
    <citation type="submission" date="2017-08" db="EMBL/GenBank/DDBJ databases">
        <title>A dynamic microbial community with high functional redundancy inhabits the cold, oxic subseafloor aquifer.</title>
        <authorList>
            <person name="Tully B.J."/>
            <person name="Wheat C.G."/>
            <person name="Glazer B.T."/>
            <person name="Huber J.A."/>
        </authorList>
    </citation>
    <scope>NUCLEOTIDE SEQUENCE [LARGE SCALE GENOMIC DNA]</scope>
</reference>
<name>A0A2A4STQ5_9DELT</name>
<dbReference type="GO" id="GO:0009425">
    <property type="term" value="C:bacterial-type flagellum basal body"/>
    <property type="evidence" value="ECO:0007669"/>
    <property type="project" value="UniProtKB-SubCell"/>
</dbReference>
<evidence type="ECO:0000256" key="1">
    <source>
        <dbReference type="ARBA" id="ARBA00006257"/>
    </source>
</evidence>
<feature type="transmembrane region" description="Helical" evidence="12">
    <location>
        <begin position="98"/>
        <end position="118"/>
    </location>
</feature>
<keyword evidence="13" id="KW-0966">Cell projection</keyword>
<keyword evidence="5 12" id="KW-0812">Transmembrane</keyword>
<dbReference type="PRINTS" id="PR01302">
    <property type="entry name" value="TYPE3IMPPROT"/>
</dbReference>
<feature type="transmembrane region" description="Helical" evidence="12">
    <location>
        <begin position="235"/>
        <end position="255"/>
    </location>
</feature>
<evidence type="ECO:0000256" key="3">
    <source>
        <dbReference type="ARBA" id="ARBA00022448"/>
    </source>
</evidence>
<dbReference type="AlphaFoldDB" id="A0A2A4STQ5"/>
<evidence type="ECO:0000256" key="5">
    <source>
        <dbReference type="ARBA" id="ARBA00022692"/>
    </source>
</evidence>
<comment type="caution">
    <text evidence="13">The sequence shown here is derived from an EMBL/GenBank/DDBJ whole genome shotgun (WGS) entry which is preliminary data.</text>
</comment>
<evidence type="ECO:0000256" key="4">
    <source>
        <dbReference type="ARBA" id="ARBA00022475"/>
    </source>
</evidence>
<feature type="transmembrane region" description="Helical" evidence="12">
    <location>
        <begin position="53"/>
        <end position="86"/>
    </location>
</feature>
<evidence type="ECO:0000313" key="13">
    <source>
        <dbReference type="EMBL" id="PCI24693.1"/>
    </source>
</evidence>
<evidence type="ECO:0000256" key="7">
    <source>
        <dbReference type="ARBA" id="ARBA00022927"/>
    </source>
</evidence>
<keyword evidence="10" id="KW-0975">Bacterial flagellum</keyword>
<evidence type="ECO:0000313" key="14">
    <source>
        <dbReference type="Proteomes" id="UP000218113"/>
    </source>
</evidence>